<evidence type="ECO:0000256" key="3">
    <source>
        <dbReference type="ARBA" id="ARBA00023163"/>
    </source>
</evidence>
<dbReference type="SUPFAM" id="SSF46689">
    <property type="entry name" value="Homeodomain-like"/>
    <property type="match status" value="1"/>
</dbReference>
<evidence type="ECO:0000256" key="1">
    <source>
        <dbReference type="ARBA" id="ARBA00023015"/>
    </source>
</evidence>
<dbReference type="Pfam" id="PF12833">
    <property type="entry name" value="HTH_18"/>
    <property type="match status" value="1"/>
</dbReference>
<dbReference type="PANTHER" id="PTHR43280">
    <property type="entry name" value="ARAC-FAMILY TRANSCRIPTIONAL REGULATOR"/>
    <property type="match status" value="1"/>
</dbReference>
<dbReference type="PROSITE" id="PS00041">
    <property type="entry name" value="HTH_ARAC_FAMILY_1"/>
    <property type="match status" value="1"/>
</dbReference>
<comment type="caution">
    <text evidence="6">The sequence shown here is derived from an EMBL/GenBank/DDBJ whole genome shotgun (WGS) entry which is preliminary data.</text>
</comment>
<dbReference type="GO" id="GO:0003700">
    <property type="term" value="F:DNA-binding transcription factor activity"/>
    <property type="evidence" value="ECO:0007669"/>
    <property type="project" value="InterPro"/>
</dbReference>
<proteinExistence type="predicted"/>
<feature type="transmembrane region" description="Helical" evidence="4">
    <location>
        <begin position="214"/>
        <end position="233"/>
    </location>
</feature>
<feature type="transmembrane region" description="Helical" evidence="4">
    <location>
        <begin position="38"/>
        <end position="55"/>
    </location>
</feature>
<dbReference type="GO" id="GO:0043565">
    <property type="term" value="F:sequence-specific DNA binding"/>
    <property type="evidence" value="ECO:0007669"/>
    <property type="project" value="InterPro"/>
</dbReference>
<dbReference type="InterPro" id="IPR018060">
    <property type="entry name" value="HTH_AraC"/>
</dbReference>
<dbReference type="Gene3D" id="1.10.10.60">
    <property type="entry name" value="Homeodomain-like"/>
    <property type="match status" value="2"/>
</dbReference>
<reference evidence="6 7" key="1">
    <citation type="journal article" date="2015" name="Int. J. Syst. Evol. Microbiol.">
        <title>Hyunsoonleella pacifica sp. nov., isolated from seawater of South Pacific Gyre.</title>
        <authorList>
            <person name="Gao X."/>
            <person name="Zhang Z."/>
            <person name="Dai X."/>
            <person name="Zhang X.H."/>
        </authorList>
    </citation>
    <scope>NUCLEOTIDE SEQUENCE [LARGE SCALE GENOMIC DNA]</scope>
    <source>
        <strain evidence="6 7">SW033</strain>
    </source>
</reference>
<feature type="domain" description="HTH araC/xylS-type" evidence="5">
    <location>
        <begin position="266"/>
        <end position="374"/>
    </location>
</feature>
<dbReference type="EMBL" id="SIRS01000001">
    <property type="protein sequence ID" value="TBN18620.1"/>
    <property type="molecule type" value="Genomic_DNA"/>
</dbReference>
<gene>
    <name evidence="6" type="ORF">EYD46_00710</name>
</gene>
<evidence type="ECO:0000256" key="2">
    <source>
        <dbReference type="ARBA" id="ARBA00023125"/>
    </source>
</evidence>
<feature type="transmembrane region" description="Helical" evidence="4">
    <location>
        <begin position="99"/>
        <end position="119"/>
    </location>
</feature>
<keyword evidence="4" id="KW-0472">Membrane</keyword>
<feature type="transmembrane region" description="Helical" evidence="4">
    <location>
        <begin position="139"/>
        <end position="160"/>
    </location>
</feature>
<keyword evidence="3" id="KW-0804">Transcription</keyword>
<keyword evidence="4" id="KW-0812">Transmembrane</keyword>
<dbReference type="InterPro" id="IPR018062">
    <property type="entry name" value="HTH_AraC-typ_CS"/>
</dbReference>
<keyword evidence="7" id="KW-1185">Reference proteome</keyword>
<name>A0A4Q9FSG5_9FLAO</name>
<evidence type="ECO:0000313" key="6">
    <source>
        <dbReference type="EMBL" id="TBN18620.1"/>
    </source>
</evidence>
<feature type="transmembrane region" description="Helical" evidence="4">
    <location>
        <begin position="6"/>
        <end position="26"/>
    </location>
</feature>
<keyword evidence="4" id="KW-1133">Transmembrane helix</keyword>
<dbReference type="InterPro" id="IPR020449">
    <property type="entry name" value="Tscrpt_reg_AraC-type_HTH"/>
</dbReference>
<feature type="transmembrane region" description="Helical" evidence="4">
    <location>
        <begin position="181"/>
        <end position="202"/>
    </location>
</feature>
<keyword evidence="1" id="KW-0805">Transcription regulation</keyword>
<dbReference type="PROSITE" id="PS01124">
    <property type="entry name" value="HTH_ARAC_FAMILY_2"/>
    <property type="match status" value="1"/>
</dbReference>
<feature type="transmembrane region" description="Helical" evidence="4">
    <location>
        <begin position="75"/>
        <end position="92"/>
    </location>
</feature>
<sequence length="375" mass="43792">MNNLSIIGIISFIIVLLFVLLSTFLLSVKTSKKLSNQLLASFLIITAIDISVFFYHNFISFPPTVEMLRIQISNFKDPLLFLYILSIIYSDFKLKWIHLIHAIPWLICIIILTPNFFLVSQEIQASFLSNYNQTREAEIIGTLSKMIEVVYIIAELYYIIRYRKLLLENFTGKEAFDNYRWVKQLITFILIGQLLTYTKGYLRDNGPFDMELVNVFRIILLAFGLFFSLWLVFKALVSPKLFRGINVKLQLSKEMLSTSDNNTTKNQQIEHLKRYMVNEEPFLEPSLTVKKLSEQIDIPHRELSILINQQLGQHFFDFVNSYRIEKAKSILKDPSKKKYTVLEILYEVGFNSKSSFNTAFKKHTGLTPTVFRKKL</sequence>
<dbReference type="SMART" id="SM00342">
    <property type="entry name" value="HTH_ARAC"/>
    <property type="match status" value="1"/>
</dbReference>
<organism evidence="6 7">
    <name type="scientific">Hyunsoonleella pacifica</name>
    <dbReference type="NCBI Taxonomy" id="1080224"/>
    <lineage>
        <taxon>Bacteria</taxon>
        <taxon>Pseudomonadati</taxon>
        <taxon>Bacteroidota</taxon>
        <taxon>Flavobacteriia</taxon>
        <taxon>Flavobacteriales</taxon>
        <taxon>Flavobacteriaceae</taxon>
    </lineage>
</organism>
<dbReference type="PRINTS" id="PR00032">
    <property type="entry name" value="HTHARAC"/>
</dbReference>
<dbReference type="Proteomes" id="UP000292372">
    <property type="component" value="Unassembled WGS sequence"/>
</dbReference>
<dbReference type="PANTHER" id="PTHR43280:SF29">
    <property type="entry name" value="ARAC-FAMILY TRANSCRIPTIONAL REGULATOR"/>
    <property type="match status" value="1"/>
</dbReference>
<dbReference type="RefSeq" id="WP_130935138.1">
    <property type="nucleotide sequence ID" value="NZ_BMEE01000001.1"/>
</dbReference>
<dbReference type="InterPro" id="IPR009057">
    <property type="entry name" value="Homeodomain-like_sf"/>
</dbReference>
<protein>
    <submittedName>
        <fullName evidence="6">AraC family transcriptional regulator</fullName>
    </submittedName>
</protein>
<dbReference type="OrthoDB" id="5492415at2"/>
<keyword evidence="2" id="KW-0238">DNA-binding</keyword>
<evidence type="ECO:0000313" key="7">
    <source>
        <dbReference type="Proteomes" id="UP000292372"/>
    </source>
</evidence>
<evidence type="ECO:0000259" key="5">
    <source>
        <dbReference type="PROSITE" id="PS01124"/>
    </source>
</evidence>
<evidence type="ECO:0000256" key="4">
    <source>
        <dbReference type="SAM" id="Phobius"/>
    </source>
</evidence>
<accession>A0A4Q9FSG5</accession>
<dbReference type="AlphaFoldDB" id="A0A4Q9FSG5"/>